<feature type="compositionally biased region" description="Acidic residues" evidence="1">
    <location>
        <begin position="138"/>
        <end position="149"/>
    </location>
</feature>
<evidence type="ECO:0000313" key="3">
    <source>
        <dbReference type="Proteomes" id="UP000075886"/>
    </source>
</evidence>
<sequence>MKNTLHSKIREAFNDFRGLLLSVVQSESEVFQEFGKDLGGGKNDIGWNVADSRSEDVASVPESTVYVTQMPAASDKTDVNDYDLEPEEAEAITKEAPTTEEAIDVRLQGEDNLEFLPNGSDVKYELSVGPDLLSQERDSEEDEINDDDDDETEVIVLTEDENFAKNLAANGEGSGPAAVLVKDPELAALIPHIIEQLRLENVTSEERATLAEIFDNLWPLMVTEAERLRDTSSA</sequence>
<name>A0A182QEC7_9DIPT</name>
<accession>A0A182QEC7</accession>
<keyword evidence="3" id="KW-1185">Reference proteome</keyword>
<organism evidence="2 3">
    <name type="scientific">Anopheles farauti</name>
    <dbReference type="NCBI Taxonomy" id="69004"/>
    <lineage>
        <taxon>Eukaryota</taxon>
        <taxon>Metazoa</taxon>
        <taxon>Ecdysozoa</taxon>
        <taxon>Arthropoda</taxon>
        <taxon>Hexapoda</taxon>
        <taxon>Insecta</taxon>
        <taxon>Pterygota</taxon>
        <taxon>Neoptera</taxon>
        <taxon>Endopterygota</taxon>
        <taxon>Diptera</taxon>
        <taxon>Nematocera</taxon>
        <taxon>Culicoidea</taxon>
        <taxon>Culicidae</taxon>
        <taxon>Anophelinae</taxon>
        <taxon>Anopheles</taxon>
    </lineage>
</organism>
<proteinExistence type="predicted"/>
<dbReference type="EMBL" id="AXCN02001084">
    <property type="status" value="NOT_ANNOTATED_CDS"/>
    <property type="molecule type" value="Genomic_DNA"/>
</dbReference>
<dbReference type="EnsemblMetazoa" id="AFAF008435-RA">
    <property type="protein sequence ID" value="AFAF008435-PA"/>
    <property type="gene ID" value="AFAF008435"/>
</dbReference>
<dbReference type="VEuPathDB" id="VectorBase:AFAF008435"/>
<reference evidence="3" key="1">
    <citation type="submission" date="2014-01" db="EMBL/GenBank/DDBJ databases">
        <title>The Genome Sequence of Anopheles farauti FAR1 (V2).</title>
        <authorList>
            <consortium name="The Broad Institute Genomics Platform"/>
            <person name="Neafsey D.E."/>
            <person name="Besansky N."/>
            <person name="Howell P."/>
            <person name="Walton C."/>
            <person name="Young S.K."/>
            <person name="Zeng Q."/>
            <person name="Gargeya S."/>
            <person name="Fitzgerald M."/>
            <person name="Haas B."/>
            <person name="Abouelleil A."/>
            <person name="Allen A.W."/>
            <person name="Alvarado L."/>
            <person name="Arachchi H.M."/>
            <person name="Berlin A.M."/>
            <person name="Chapman S.B."/>
            <person name="Gainer-Dewar J."/>
            <person name="Goldberg J."/>
            <person name="Griggs A."/>
            <person name="Gujja S."/>
            <person name="Hansen M."/>
            <person name="Howarth C."/>
            <person name="Imamovic A."/>
            <person name="Ireland A."/>
            <person name="Larimer J."/>
            <person name="McCowan C."/>
            <person name="Murphy C."/>
            <person name="Pearson M."/>
            <person name="Poon T.W."/>
            <person name="Priest M."/>
            <person name="Roberts A."/>
            <person name="Saif S."/>
            <person name="Shea T."/>
            <person name="Sisk P."/>
            <person name="Sykes S."/>
            <person name="Wortman J."/>
            <person name="Nusbaum C."/>
            <person name="Birren B."/>
        </authorList>
    </citation>
    <scope>NUCLEOTIDE SEQUENCE [LARGE SCALE GENOMIC DNA]</scope>
    <source>
        <strain evidence="3">FAR1</strain>
    </source>
</reference>
<evidence type="ECO:0000256" key="1">
    <source>
        <dbReference type="SAM" id="MobiDB-lite"/>
    </source>
</evidence>
<protein>
    <submittedName>
        <fullName evidence="2">Uncharacterized protein</fullName>
    </submittedName>
</protein>
<feature type="region of interest" description="Disordered" evidence="1">
    <location>
        <begin position="130"/>
        <end position="149"/>
    </location>
</feature>
<evidence type="ECO:0000313" key="2">
    <source>
        <dbReference type="EnsemblMetazoa" id="AFAF008435-PA"/>
    </source>
</evidence>
<dbReference type="Proteomes" id="UP000075886">
    <property type="component" value="Unassembled WGS sequence"/>
</dbReference>
<dbReference type="AlphaFoldDB" id="A0A182QEC7"/>
<reference evidence="2" key="2">
    <citation type="submission" date="2020-05" db="UniProtKB">
        <authorList>
            <consortium name="EnsemblMetazoa"/>
        </authorList>
    </citation>
    <scope>IDENTIFICATION</scope>
    <source>
        <strain evidence="2">FAR1</strain>
    </source>
</reference>